<dbReference type="PRINTS" id="PR00598">
    <property type="entry name" value="HTHMARR"/>
</dbReference>
<keyword evidence="2" id="KW-0238">DNA-binding</keyword>
<evidence type="ECO:0000256" key="3">
    <source>
        <dbReference type="ARBA" id="ARBA00023163"/>
    </source>
</evidence>
<keyword evidence="6" id="KW-1185">Reference proteome</keyword>
<feature type="domain" description="HTH marR-type" evidence="4">
    <location>
        <begin position="1"/>
        <end position="135"/>
    </location>
</feature>
<dbReference type="InterPro" id="IPR036390">
    <property type="entry name" value="WH_DNA-bd_sf"/>
</dbReference>
<reference evidence="5" key="1">
    <citation type="submission" date="2018-09" db="EMBL/GenBank/DDBJ databases">
        <title>Murine metabolic-syndrome-specific gut microbial biobank.</title>
        <authorList>
            <person name="Liu C."/>
        </authorList>
    </citation>
    <scope>NUCLEOTIDE SEQUENCE</scope>
    <source>
        <strain evidence="5">D42-62</strain>
    </source>
</reference>
<dbReference type="AlphaFoldDB" id="A0A9X5BH07"/>
<dbReference type="Gene3D" id="1.10.10.10">
    <property type="entry name" value="Winged helix-like DNA-binding domain superfamily/Winged helix DNA-binding domain"/>
    <property type="match status" value="1"/>
</dbReference>
<evidence type="ECO:0000313" key="6">
    <source>
        <dbReference type="Proteomes" id="UP001154420"/>
    </source>
</evidence>
<accession>A0A9X5BH07</accession>
<dbReference type="OrthoDB" id="384891at2"/>
<dbReference type="GO" id="GO:0003677">
    <property type="term" value="F:DNA binding"/>
    <property type="evidence" value="ECO:0007669"/>
    <property type="project" value="UniProtKB-KW"/>
</dbReference>
<evidence type="ECO:0000256" key="1">
    <source>
        <dbReference type="ARBA" id="ARBA00023015"/>
    </source>
</evidence>
<dbReference type="PROSITE" id="PS50995">
    <property type="entry name" value="HTH_MARR_2"/>
    <property type="match status" value="1"/>
</dbReference>
<proteinExistence type="predicted"/>
<dbReference type="GO" id="GO:0003700">
    <property type="term" value="F:DNA-binding transcription factor activity"/>
    <property type="evidence" value="ECO:0007669"/>
    <property type="project" value="InterPro"/>
</dbReference>
<dbReference type="InterPro" id="IPR000835">
    <property type="entry name" value="HTH_MarR-typ"/>
</dbReference>
<evidence type="ECO:0000256" key="2">
    <source>
        <dbReference type="ARBA" id="ARBA00023125"/>
    </source>
</evidence>
<comment type="caution">
    <text evidence="5">The sequence shown here is derived from an EMBL/GenBank/DDBJ whole genome shotgun (WGS) entry which is preliminary data.</text>
</comment>
<dbReference type="InterPro" id="IPR036388">
    <property type="entry name" value="WH-like_DNA-bd_sf"/>
</dbReference>
<keyword evidence="1" id="KW-0805">Transcription regulation</keyword>
<gene>
    <name evidence="5" type="ORF">D5281_15120</name>
</gene>
<protein>
    <submittedName>
        <fullName evidence="5">MarR family transcriptional regulator</fullName>
    </submittedName>
</protein>
<evidence type="ECO:0000259" key="4">
    <source>
        <dbReference type="PROSITE" id="PS50995"/>
    </source>
</evidence>
<dbReference type="SUPFAM" id="SSF46785">
    <property type="entry name" value="Winged helix' DNA-binding domain"/>
    <property type="match status" value="1"/>
</dbReference>
<keyword evidence="3" id="KW-0804">Transcription</keyword>
<dbReference type="PANTHER" id="PTHR42756:SF1">
    <property type="entry name" value="TRANSCRIPTIONAL REPRESSOR OF EMRAB OPERON"/>
    <property type="match status" value="1"/>
</dbReference>
<dbReference type="PANTHER" id="PTHR42756">
    <property type="entry name" value="TRANSCRIPTIONAL REGULATOR, MARR"/>
    <property type="match status" value="1"/>
</dbReference>
<organism evidence="5 6">
    <name type="scientific">Parablautia muri</name>
    <dbReference type="NCBI Taxonomy" id="2320879"/>
    <lineage>
        <taxon>Bacteria</taxon>
        <taxon>Bacillati</taxon>
        <taxon>Bacillota</taxon>
        <taxon>Clostridia</taxon>
        <taxon>Lachnospirales</taxon>
        <taxon>Lachnospiraceae</taxon>
        <taxon>Parablautia</taxon>
    </lineage>
</organism>
<evidence type="ECO:0000313" key="5">
    <source>
        <dbReference type="EMBL" id="NBJ93889.1"/>
    </source>
</evidence>
<sequence length="147" mass="16970">MDGKQCAGSVLGLANLIKRVFDTTTGHCGTQIRILNFVLVSYPDREIYQKDIEEELNIRSASVSTLLKKMEAQDFIRRKKVSYDDRLKKILPTSHTVEMKEQVERHIALLEKRLTAGIKEEELRIFSDVLKKMQENMELTERGNRCG</sequence>
<dbReference type="EMBL" id="QZDT01000026">
    <property type="protein sequence ID" value="NBJ93889.1"/>
    <property type="molecule type" value="Genomic_DNA"/>
</dbReference>
<name>A0A9X5BH07_9FIRM</name>
<dbReference type="Proteomes" id="UP001154420">
    <property type="component" value="Unassembled WGS sequence"/>
</dbReference>
<dbReference type="Pfam" id="PF12802">
    <property type="entry name" value="MarR_2"/>
    <property type="match status" value="1"/>
</dbReference>
<dbReference type="RefSeq" id="WP_160560938.1">
    <property type="nucleotide sequence ID" value="NZ_QZDT01000026.1"/>
</dbReference>